<dbReference type="AlphaFoldDB" id="A0A7C8Z3F4"/>
<reference evidence="3" key="1">
    <citation type="journal article" date="2013" name="J. Plant Res.">
        <title>Effect of fungi and light on seed germination of three Opuntia species from semiarid lands of central Mexico.</title>
        <authorList>
            <person name="Delgado-Sanchez P."/>
            <person name="Jimenez-Bremont J.F."/>
            <person name="Guerrero-Gonzalez Mde L."/>
            <person name="Flores J."/>
        </authorList>
    </citation>
    <scope>NUCLEOTIDE SEQUENCE</scope>
    <source>
        <tissue evidence="3">Cladode</tissue>
    </source>
</reference>
<keyword evidence="3" id="KW-0560">Oxidoreductase</keyword>
<accession>A0A7C8Z3F4</accession>
<evidence type="ECO:0000313" key="3">
    <source>
        <dbReference type="EMBL" id="MBA4633392.1"/>
    </source>
</evidence>
<evidence type="ECO:0000256" key="1">
    <source>
        <dbReference type="ARBA" id="ARBA00005725"/>
    </source>
</evidence>
<dbReference type="InterPro" id="IPR050608">
    <property type="entry name" value="NmrA-type/Isoflavone_red_sf"/>
</dbReference>
<dbReference type="PANTHER" id="PTHR43349:SF4">
    <property type="entry name" value="PINORESINOL REDUCTASE 1-RELATED"/>
    <property type="match status" value="1"/>
</dbReference>
<dbReference type="Gene3D" id="3.90.25.10">
    <property type="entry name" value="UDP-galactose 4-epimerase, domain 1"/>
    <property type="match status" value="1"/>
</dbReference>
<evidence type="ECO:0000259" key="2">
    <source>
        <dbReference type="Pfam" id="PF05368"/>
    </source>
</evidence>
<protein>
    <submittedName>
        <fullName evidence="3">2'-hydroxyisoflavone reductase</fullName>
        <ecNumber evidence="3">1.3.1.45</ecNumber>
    </submittedName>
</protein>
<dbReference type="EC" id="1.3.1.45" evidence="3"/>
<name>A0A7C8Z3F4_OPUST</name>
<sequence>MYIFVTQRFLPSEFGMDPARMGHALEPGRITFDEKMVVRKAIEEAQIPHTYISCGCFVAYCVPNLAQMGTLLPPKESITVYGDGNVKVAFVDEDDVAMYAVKIIDDLRTLNKTIYIRPPENVWSQMELVEMWEKLSGKKLIKHNISAQHFLARLTKEEKYIEQVGIGHFYHIFYEGCLTNFEVGDDEEASKLYPEVNYTRMEDYLKRYL</sequence>
<comment type="similarity">
    <text evidence="1">Belongs to the NmrA-type oxidoreductase family. Isoflavone reductase subfamily.</text>
</comment>
<dbReference type="GO" id="GO:0047526">
    <property type="term" value="F:2'-hydroxyisoflavone reductase activity"/>
    <property type="evidence" value="ECO:0007669"/>
    <property type="project" value="UniProtKB-EC"/>
</dbReference>
<dbReference type="GO" id="GO:0044550">
    <property type="term" value="P:secondary metabolite biosynthetic process"/>
    <property type="evidence" value="ECO:0007669"/>
    <property type="project" value="UniProtKB-ARBA"/>
</dbReference>
<feature type="domain" description="NmrA-like" evidence="2">
    <location>
        <begin position="7"/>
        <end position="205"/>
    </location>
</feature>
<dbReference type="InterPro" id="IPR036291">
    <property type="entry name" value="NAD(P)-bd_dom_sf"/>
</dbReference>
<dbReference type="InterPro" id="IPR008030">
    <property type="entry name" value="NmrA-like"/>
</dbReference>
<dbReference type="PANTHER" id="PTHR43349">
    <property type="entry name" value="PINORESINOL REDUCTASE-RELATED"/>
    <property type="match status" value="1"/>
</dbReference>
<proteinExistence type="inferred from homology"/>
<dbReference type="SUPFAM" id="SSF51735">
    <property type="entry name" value="NAD(P)-binding Rossmann-fold domains"/>
    <property type="match status" value="1"/>
</dbReference>
<reference evidence="3" key="2">
    <citation type="submission" date="2020-07" db="EMBL/GenBank/DDBJ databases">
        <authorList>
            <person name="Vera ALvarez R."/>
            <person name="Arias-Moreno D.M."/>
            <person name="Jimenez-Jacinto V."/>
            <person name="Jimenez-Bremont J.F."/>
            <person name="Swaminathan K."/>
            <person name="Moose S.P."/>
            <person name="Guerrero-Gonzalez M.L."/>
            <person name="Marino-Ramirez L."/>
            <person name="Landsman D."/>
            <person name="Rodriguez-Kessler M."/>
            <person name="Delgado-Sanchez P."/>
        </authorList>
    </citation>
    <scope>NUCLEOTIDE SEQUENCE</scope>
    <source>
        <tissue evidence="3">Cladode</tissue>
    </source>
</reference>
<dbReference type="GO" id="GO:0010283">
    <property type="term" value="F:pinoresinol reductase activity"/>
    <property type="evidence" value="ECO:0007669"/>
    <property type="project" value="UniProtKB-ARBA"/>
</dbReference>
<dbReference type="Pfam" id="PF05368">
    <property type="entry name" value="NmrA"/>
    <property type="match status" value="1"/>
</dbReference>
<dbReference type="Gene3D" id="3.40.50.720">
    <property type="entry name" value="NAD(P)-binding Rossmann-like Domain"/>
    <property type="match status" value="1"/>
</dbReference>
<organism evidence="3">
    <name type="scientific">Opuntia streptacantha</name>
    <name type="common">Prickly pear cactus</name>
    <name type="synonym">Opuntia cardona</name>
    <dbReference type="NCBI Taxonomy" id="393608"/>
    <lineage>
        <taxon>Eukaryota</taxon>
        <taxon>Viridiplantae</taxon>
        <taxon>Streptophyta</taxon>
        <taxon>Embryophyta</taxon>
        <taxon>Tracheophyta</taxon>
        <taxon>Spermatophyta</taxon>
        <taxon>Magnoliopsida</taxon>
        <taxon>eudicotyledons</taxon>
        <taxon>Gunneridae</taxon>
        <taxon>Pentapetalae</taxon>
        <taxon>Caryophyllales</taxon>
        <taxon>Cactineae</taxon>
        <taxon>Cactaceae</taxon>
        <taxon>Opuntioideae</taxon>
        <taxon>Opuntia</taxon>
    </lineage>
</organism>
<dbReference type="EMBL" id="GISG01086687">
    <property type="protein sequence ID" value="MBA4633392.1"/>
    <property type="molecule type" value="Transcribed_RNA"/>
</dbReference>